<reference evidence="3 4" key="1">
    <citation type="submission" date="2019-10" db="EMBL/GenBank/DDBJ databases">
        <title>Epibacterium sp. nov., isolated from seawater.</title>
        <authorList>
            <person name="Zhang X."/>
            <person name="Li N."/>
        </authorList>
    </citation>
    <scope>NUCLEOTIDE SEQUENCE [LARGE SCALE GENOMIC DNA]</scope>
    <source>
        <strain evidence="3 4">SM1969</strain>
    </source>
</reference>
<dbReference type="Pfam" id="PF01903">
    <property type="entry name" value="CbiX"/>
    <property type="match status" value="1"/>
</dbReference>
<dbReference type="InterPro" id="IPR002762">
    <property type="entry name" value="CbiX-like"/>
</dbReference>
<evidence type="ECO:0000256" key="2">
    <source>
        <dbReference type="ARBA" id="ARBA00023239"/>
    </source>
</evidence>
<dbReference type="PANTHER" id="PTHR33542:SF3">
    <property type="entry name" value="SIROHYDROCHLORIN FERROCHELATASE, CHLOROPLASTIC"/>
    <property type="match status" value="1"/>
</dbReference>
<dbReference type="Proteomes" id="UP000436694">
    <property type="component" value="Unassembled WGS sequence"/>
</dbReference>
<dbReference type="CDD" id="cd03416">
    <property type="entry name" value="CbiX_SirB_N"/>
    <property type="match status" value="1"/>
</dbReference>
<proteinExistence type="predicted"/>
<comment type="caution">
    <text evidence="3">The sequence shown here is derived from an EMBL/GenBank/DDBJ whole genome shotgun (WGS) entry which is preliminary data.</text>
</comment>
<dbReference type="Gene3D" id="3.40.50.1400">
    <property type="match status" value="2"/>
</dbReference>
<sequence length="253" mass="26868">MAACSQPPDQERPNTKAECTVPVAILTAHGQPSAPEAPEQDLADLAAQVAQHLEGWDVRSATLSTPGKLQSVAEKDAVVFPFFMSGGYFTTSVLPQRLEGIEVNIAPPFGLDADLAPLAARAMREAADRNNWTIDNIDILLAAHGSARGPMAAAAAYFFARALCKALPGPRISCGFVEQAPSIADAARHLPEQSFCVPFFAQAGDHVRDDVPEALEYAGFRGETLPVVGALPGVPELIARALQRYKAGQIDKN</sequence>
<accession>A0A844ALK0</accession>
<evidence type="ECO:0000256" key="1">
    <source>
        <dbReference type="ARBA" id="ARBA00022723"/>
    </source>
</evidence>
<evidence type="ECO:0000313" key="3">
    <source>
        <dbReference type="EMBL" id="MQY42765.1"/>
    </source>
</evidence>
<organism evidence="3 4">
    <name type="scientific">Tritonibacter aquimaris</name>
    <dbReference type="NCBI Taxonomy" id="2663379"/>
    <lineage>
        <taxon>Bacteria</taxon>
        <taxon>Pseudomonadati</taxon>
        <taxon>Pseudomonadota</taxon>
        <taxon>Alphaproteobacteria</taxon>
        <taxon>Rhodobacterales</taxon>
        <taxon>Paracoccaceae</taxon>
        <taxon>Tritonibacter</taxon>
    </lineage>
</organism>
<gene>
    <name evidence="3" type="ORF">GG681_08925</name>
</gene>
<dbReference type="GO" id="GO:0046872">
    <property type="term" value="F:metal ion binding"/>
    <property type="evidence" value="ECO:0007669"/>
    <property type="project" value="UniProtKB-KW"/>
</dbReference>
<protein>
    <submittedName>
        <fullName evidence="3">Cobalamin biosynthesis protein CbiX</fullName>
    </submittedName>
</protein>
<keyword evidence="2" id="KW-0456">Lyase</keyword>
<dbReference type="EMBL" id="WIXK01000004">
    <property type="protein sequence ID" value="MQY42765.1"/>
    <property type="molecule type" value="Genomic_DNA"/>
</dbReference>
<dbReference type="SUPFAM" id="SSF53800">
    <property type="entry name" value="Chelatase"/>
    <property type="match status" value="1"/>
</dbReference>
<dbReference type="AlphaFoldDB" id="A0A844ALK0"/>
<evidence type="ECO:0000313" key="4">
    <source>
        <dbReference type="Proteomes" id="UP000436694"/>
    </source>
</evidence>
<dbReference type="InterPro" id="IPR050963">
    <property type="entry name" value="Sirohydro_Cobaltochel/CbiX"/>
</dbReference>
<keyword evidence="4" id="KW-1185">Reference proteome</keyword>
<keyword evidence="1" id="KW-0479">Metal-binding</keyword>
<dbReference type="PANTHER" id="PTHR33542">
    <property type="entry name" value="SIROHYDROCHLORIN FERROCHELATASE, CHLOROPLASTIC"/>
    <property type="match status" value="1"/>
</dbReference>
<name>A0A844ALK0_9RHOB</name>
<dbReference type="GO" id="GO:0016829">
    <property type="term" value="F:lyase activity"/>
    <property type="evidence" value="ECO:0007669"/>
    <property type="project" value="UniProtKB-KW"/>
</dbReference>